<accession>A0A832G1Y6</accession>
<dbReference type="SUPFAM" id="SSF56300">
    <property type="entry name" value="Metallo-dependent phosphatases"/>
    <property type="match status" value="1"/>
</dbReference>
<feature type="transmembrane region" description="Helical" evidence="1">
    <location>
        <begin position="6"/>
        <end position="24"/>
    </location>
</feature>
<dbReference type="EMBL" id="DSVI01000005">
    <property type="protein sequence ID" value="HGT47273.1"/>
    <property type="molecule type" value="Genomic_DNA"/>
</dbReference>
<name>A0A832G1Y6_9BACT</name>
<dbReference type="CDD" id="cd07385">
    <property type="entry name" value="MPP_YkuE_C"/>
    <property type="match status" value="1"/>
</dbReference>
<organism evidence="3">
    <name type="scientific">Ignavibacterium album</name>
    <dbReference type="NCBI Taxonomy" id="591197"/>
    <lineage>
        <taxon>Bacteria</taxon>
        <taxon>Pseudomonadati</taxon>
        <taxon>Ignavibacteriota</taxon>
        <taxon>Ignavibacteria</taxon>
        <taxon>Ignavibacteriales</taxon>
        <taxon>Ignavibacteriaceae</taxon>
        <taxon>Ignavibacterium</taxon>
    </lineage>
</organism>
<evidence type="ECO:0000313" key="3">
    <source>
        <dbReference type="EMBL" id="HGT47273.1"/>
    </source>
</evidence>
<dbReference type="Pfam" id="PF00149">
    <property type="entry name" value="Metallophos"/>
    <property type="match status" value="1"/>
</dbReference>
<dbReference type="InterPro" id="IPR029052">
    <property type="entry name" value="Metallo-depent_PP-like"/>
</dbReference>
<feature type="domain" description="Calcineurin-like phosphoesterase" evidence="2">
    <location>
        <begin position="157"/>
        <end position="323"/>
    </location>
</feature>
<reference evidence="3" key="1">
    <citation type="journal article" date="2020" name="mSystems">
        <title>Genome- and Community-Level Interaction Insights into Carbon Utilization and Element Cycling Functions of Hydrothermarchaeota in Hydrothermal Sediment.</title>
        <authorList>
            <person name="Zhou Z."/>
            <person name="Liu Y."/>
            <person name="Xu W."/>
            <person name="Pan J."/>
            <person name="Luo Z.H."/>
            <person name="Li M."/>
        </authorList>
    </citation>
    <scope>NUCLEOTIDE SEQUENCE [LARGE SCALE GENOMIC DNA]</scope>
    <source>
        <strain evidence="3">SpSt-500</strain>
    </source>
</reference>
<keyword evidence="1" id="KW-0472">Membrane</keyword>
<dbReference type="InterPro" id="IPR004843">
    <property type="entry name" value="Calcineurin-like_PHP"/>
</dbReference>
<dbReference type="GO" id="GO:0016787">
    <property type="term" value="F:hydrolase activity"/>
    <property type="evidence" value="ECO:0007669"/>
    <property type="project" value="InterPro"/>
</dbReference>
<comment type="caution">
    <text evidence="3">The sequence shown here is derived from an EMBL/GenBank/DDBJ whole genome shotgun (WGS) entry which is preliminary data.</text>
</comment>
<evidence type="ECO:0000259" key="2">
    <source>
        <dbReference type="Pfam" id="PF00149"/>
    </source>
</evidence>
<feature type="transmembrane region" description="Helical" evidence="1">
    <location>
        <begin position="114"/>
        <end position="132"/>
    </location>
</feature>
<proteinExistence type="predicted"/>
<keyword evidence="1" id="KW-0812">Transmembrane</keyword>
<feature type="transmembrane region" description="Helical" evidence="1">
    <location>
        <begin position="36"/>
        <end position="55"/>
    </location>
</feature>
<keyword evidence="1" id="KW-1133">Transmembrane helix</keyword>
<dbReference type="PANTHER" id="PTHR31302:SF0">
    <property type="entry name" value="TRANSMEMBRANE PROTEIN WITH METALLOPHOSPHOESTERASE DOMAIN"/>
    <property type="match status" value="1"/>
</dbReference>
<gene>
    <name evidence="3" type="ORF">ENS56_04520</name>
</gene>
<protein>
    <submittedName>
        <fullName evidence="3">Metallophosphoesterase</fullName>
    </submittedName>
</protein>
<sequence>MPLFFIIFFTVYTALNSYIFIRGWQVIGNYPILKIIYLLLFIVVAYGYVFAKLFYKILPPLVYDIWLGVGAIWFALLVYFILTLFLIDIIRLIDSKFLFLPEIFRNADYNIKRYLAIAVLVLVSVIVFLGNLNKRNIDIRTLELNLPKGQSKLSELNIVMASDIHLSPIDGERLLKRIVDKMNSLNPDIVLLAGDIVDDKAEILETREIGKSFRLLKSKYGVYTINGNHEFINGVEASVSYAEHLGIKTIRDSYIFVDSSFFVIGREDRAMPQFTGKQRKSLEEIIADLPKDYPLILLDHTPFNLEDAEKNNIHLQLSGHTHHGQIWPANLITNLIYEISWGYKKKGNTHFYVSSGAGTWGPPVRTGSRSEIVNLKIKFVDFSE</sequence>
<dbReference type="Gene3D" id="3.60.21.10">
    <property type="match status" value="1"/>
</dbReference>
<feature type="transmembrane region" description="Helical" evidence="1">
    <location>
        <begin position="67"/>
        <end position="93"/>
    </location>
</feature>
<dbReference type="PANTHER" id="PTHR31302">
    <property type="entry name" value="TRANSMEMBRANE PROTEIN WITH METALLOPHOSPHOESTERASE DOMAIN-RELATED"/>
    <property type="match status" value="1"/>
</dbReference>
<evidence type="ECO:0000256" key="1">
    <source>
        <dbReference type="SAM" id="Phobius"/>
    </source>
</evidence>
<dbReference type="AlphaFoldDB" id="A0A832G1Y6"/>
<dbReference type="InterPro" id="IPR051158">
    <property type="entry name" value="Metallophosphoesterase_sf"/>
</dbReference>